<gene>
    <name evidence="1" type="ORF">SAMN05444169_5903</name>
</gene>
<proteinExistence type="predicted"/>
<protein>
    <submittedName>
        <fullName evidence="1">Uncharacterized protein</fullName>
    </submittedName>
</protein>
<name>A0A1M5QG61_9BRAD</name>
<sequence>MDRLKHSLEDREAPTCPTCGIEMQWCRSELVRFIPATNLHLFNCPTCLLLAESETVSEPVQVSPDNLAVAGFRFFALAA</sequence>
<dbReference type="AlphaFoldDB" id="A0A1M5QG61"/>
<dbReference type="RefSeq" id="WP_154073480.1">
    <property type="nucleotide sequence ID" value="NZ_LT670818.1"/>
</dbReference>
<dbReference type="OrthoDB" id="8251052at2"/>
<evidence type="ECO:0000313" key="1">
    <source>
        <dbReference type="EMBL" id="SHH12846.1"/>
    </source>
</evidence>
<accession>A0A1M5QG61</accession>
<dbReference type="Proteomes" id="UP000190675">
    <property type="component" value="Chromosome I"/>
</dbReference>
<dbReference type="EMBL" id="LT670818">
    <property type="protein sequence ID" value="SHH12846.1"/>
    <property type="molecule type" value="Genomic_DNA"/>
</dbReference>
<evidence type="ECO:0000313" key="2">
    <source>
        <dbReference type="Proteomes" id="UP000190675"/>
    </source>
</evidence>
<reference evidence="1 2" key="1">
    <citation type="submission" date="2016-11" db="EMBL/GenBank/DDBJ databases">
        <authorList>
            <person name="Jaros S."/>
            <person name="Januszkiewicz K."/>
            <person name="Wedrychowicz H."/>
        </authorList>
    </citation>
    <scope>NUCLEOTIDE SEQUENCE [LARGE SCALE GENOMIC DNA]</scope>
    <source>
        <strain evidence="1 2">GAS242</strain>
    </source>
</reference>
<organism evidence="1 2">
    <name type="scientific">Bradyrhizobium erythrophlei</name>
    <dbReference type="NCBI Taxonomy" id="1437360"/>
    <lineage>
        <taxon>Bacteria</taxon>
        <taxon>Pseudomonadati</taxon>
        <taxon>Pseudomonadota</taxon>
        <taxon>Alphaproteobacteria</taxon>
        <taxon>Hyphomicrobiales</taxon>
        <taxon>Nitrobacteraceae</taxon>
        <taxon>Bradyrhizobium</taxon>
    </lineage>
</organism>